<sequence>MNRKQGPEVKKLICRKMAQIAIPPDGDFTDGLKFLSSKENIIRGVKQATDWVFEVIDLVKNAPDGPNDDEEIAKTINEEIEERRRKK</sequence>
<organism evidence="1">
    <name type="scientific">viral metagenome</name>
    <dbReference type="NCBI Taxonomy" id="1070528"/>
    <lineage>
        <taxon>unclassified sequences</taxon>
        <taxon>metagenomes</taxon>
        <taxon>organismal metagenomes</taxon>
    </lineage>
</organism>
<evidence type="ECO:0000313" key="1">
    <source>
        <dbReference type="EMBL" id="QJA85797.1"/>
    </source>
</evidence>
<dbReference type="EMBL" id="MT142596">
    <property type="protein sequence ID" value="QJA85797.1"/>
    <property type="molecule type" value="Genomic_DNA"/>
</dbReference>
<reference evidence="1" key="1">
    <citation type="submission" date="2020-03" db="EMBL/GenBank/DDBJ databases">
        <title>The deep terrestrial virosphere.</title>
        <authorList>
            <person name="Holmfeldt K."/>
            <person name="Nilsson E."/>
            <person name="Simone D."/>
            <person name="Lopez-Fernandez M."/>
            <person name="Wu X."/>
            <person name="de Brujin I."/>
            <person name="Lundin D."/>
            <person name="Andersson A."/>
            <person name="Bertilsson S."/>
            <person name="Dopson M."/>
        </authorList>
    </citation>
    <scope>NUCLEOTIDE SEQUENCE</scope>
    <source>
        <strain evidence="1">MM415B02174</strain>
    </source>
</reference>
<accession>A0A6M3KUL4</accession>
<proteinExistence type="predicted"/>
<name>A0A6M3KUL4_9ZZZZ</name>
<dbReference type="AlphaFoldDB" id="A0A6M3KUL4"/>
<protein>
    <submittedName>
        <fullName evidence="1">Uncharacterized protein</fullName>
    </submittedName>
</protein>
<gene>
    <name evidence="1" type="ORF">MM415B02174_0007</name>
</gene>